<reference evidence="2 3" key="1">
    <citation type="journal article" date="2024" name="BMC Genomics">
        <title>De novo assembly and annotation of Popillia japonica's genome with initial clues to its potential as an invasive pest.</title>
        <authorList>
            <person name="Cucini C."/>
            <person name="Boschi S."/>
            <person name="Funari R."/>
            <person name="Cardaioli E."/>
            <person name="Iannotti N."/>
            <person name="Marturano G."/>
            <person name="Paoli F."/>
            <person name="Bruttini M."/>
            <person name="Carapelli A."/>
            <person name="Frati F."/>
            <person name="Nardi F."/>
        </authorList>
    </citation>
    <scope>NUCLEOTIDE SEQUENCE [LARGE SCALE GENOMIC DNA]</scope>
    <source>
        <strain evidence="2">DMR45628</strain>
    </source>
</reference>
<sequence>MDSDDYVTDEGKRKQNPSGATESLGKSLKIRKMPDRRQSSEDKLEKIMEMILELKQDVREDLRSIREEQQLYRTEIKQLKEENEKLKKENTELKQEICQINESIEIIDRDRRRNNVVVQGLTMHK</sequence>
<keyword evidence="3" id="KW-1185">Reference proteome</keyword>
<feature type="compositionally biased region" description="Basic and acidic residues" evidence="1">
    <location>
        <begin position="32"/>
        <end position="41"/>
    </location>
</feature>
<dbReference type="EMBL" id="JASPKY010000279">
    <property type="protein sequence ID" value="KAK9711491.1"/>
    <property type="molecule type" value="Genomic_DNA"/>
</dbReference>
<dbReference type="AlphaFoldDB" id="A0AAW1K237"/>
<name>A0AAW1K237_POPJA</name>
<protein>
    <submittedName>
        <fullName evidence="2">Uncharacterized protein</fullName>
    </submittedName>
</protein>
<comment type="caution">
    <text evidence="2">The sequence shown here is derived from an EMBL/GenBank/DDBJ whole genome shotgun (WGS) entry which is preliminary data.</text>
</comment>
<evidence type="ECO:0000256" key="1">
    <source>
        <dbReference type="SAM" id="MobiDB-lite"/>
    </source>
</evidence>
<proteinExistence type="predicted"/>
<organism evidence="2 3">
    <name type="scientific">Popillia japonica</name>
    <name type="common">Japanese beetle</name>
    <dbReference type="NCBI Taxonomy" id="7064"/>
    <lineage>
        <taxon>Eukaryota</taxon>
        <taxon>Metazoa</taxon>
        <taxon>Ecdysozoa</taxon>
        <taxon>Arthropoda</taxon>
        <taxon>Hexapoda</taxon>
        <taxon>Insecta</taxon>
        <taxon>Pterygota</taxon>
        <taxon>Neoptera</taxon>
        <taxon>Endopterygota</taxon>
        <taxon>Coleoptera</taxon>
        <taxon>Polyphaga</taxon>
        <taxon>Scarabaeiformia</taxon>
        <taxon>Scarabaeidae</taxon>
        <taxon>Rutelinae</taxon>
        <taxon>Popillia</taxon>
    </lineage>
</organism>
<evidence type="ECO:0000313" key="2">
    <source>
        <dbReference type="EMBL" id="KAK9711491.1"/>
    </source>
</evidence>
<evidence type="ECO:0000313" key="3">
    <source>
        <dbReference type="Proteomes" id="UP001458880"/>
    </source>
</evidence>
<gene>
    <name evidence="2" type="ORF">QE152_g25430</name>
</gene>
<accession>A0AAW1K237</accession>
<feature type="region of interest" description="Disordered" evidence="1">
    <location>
        <begin position="1"/>
        <end position="41"/>
    </location>
</feature>
<dbReference type="Proteomes" id="UP001458880">
    <property type="component" value="Unassembled WGS sequence"/>
</dbReference>